<accession>A0A0E2H9I6</accession>
<dbReference type="InterPro" id="IPR009057">
    <property type="entry name" value="Homeodomain-like_sf"/>
</dbReference>
<dbReference type="EMBL" id="AGYR01000033">
    <property type="protein sequence ID" value="ENZ13341.1"/>
    <property type="molecule type" value="Genomic_DNA"/>
</dbReference>
<dbReference type="Proteomes" id="UP000013085">
    <property type="component" value="Unassembled WGS sequence"/>
</dbReference>
<name>A0A0E2H9I6_9FIRM</name>
<dbReference type="PANTHER" id="PTHR43280:SF28">
    <property type="entry name" value="HTH-TYPE TRANSCRIPTIONAL ACTIVATOR RHAS"/>
    <property type="match status" value="1"/>
</dbReference>
<dbReference type="GO" id="GO:0043565">
    <property type="term" value="F:sequence-specific DNA binding"/>
    <property type="evidence" value="ECO:0007669"/>
    <property type="project" value="InterPro"/>
</dbReference>
<keyword evidence="2" id="KW-0238">DNA-binding</keyword>
<sequence>MLSTEQGVIPGSDFYIHTPSAQASAMFLYPVSTGYFRYLPGYCLRRSSYDSFLIMYMQKGSCEIETGGRICHAGPDQIVLLDCYEPHCYYTTTGWDAEWLHFDGSNARSYFKAIMDSRNPVINLHDTYRFEKYLHKIYISFKDHISIKEALLNNYIVNILTELLIGRDMEHSVNVSANIIEDMVAYINEHLAGPLTLEELASQASLSPFYFSRLFKKETGFTPHGYVITARVNNAKFLLKSSNATIKEICFGTGFTSESSFCTTFKKITGSTPSEYRERICQ</sequence>
<organism evidence="5 6">
    <name type="scientific">[Clostridium] clostridioforme 90A8</name>
    <dbReference type="NCBI Taxonomy" id="999408"/>
    <lineage>
        <taxon>Bacteria</taxon>
        <taxon>Bacillati</taxon>
        <taxon>Bacillota</taxon>
        <taxon>Clostridia</taxon>
        <taxon>Lachnospirales</taxon>
        <taxon>Lachnospiraceae</taxon>
        <taxon>Enterocloster</taxon>
    </lineage>
</organism>
<dbReference type="Gene3D" id="2.60.120.280">
    <property type="entry name" value="Regulatory protein AraC"/>
    <property type="match status" value="1"/>
</dbReference>
<dbReference type="PRINTS" id="PR00032">
    <property type="entry name" value="HTHARAC"/>
</dbReference>
<dbReference type="PANTHER" id="PTHR43280">
    <property type="entry name" value="ARAC-FAMILY TRANSCRIPTIONAL REGULATOR"/>
    <property type="match status" value="1"/>
</dbReference>
<dbReference type="Pfam" id="PF12833">
    <property type="entry name" value="HTH_18"/>
    <property type="match status" value="1"/>
</dbReference>
<dbReference type="InterPro" id="IPR037923">
    <property type="entry name" value="HTH-like"/>
</dbReference>
<dbReference type="SUPFAM" id="SSF51215">
    <property type="entry name" value="Regulatory protein AraC"/>
    <property type="match status" value="1"/>
</dbReference>
<dbReference type="PATRIC" id="fig|999408.3.peg.3074"/>
<dbReference type="InterPro" id="IPR018060">
    <property type="entry name" value="HTH_AraC"/>
</dbReference>
<dbReference type="InterPro" id="IPR003313">
    <property type="entry name" value="AraC-bd"/>
</dbReference>
<evidence type="ECO:0000256" key="1">
    <source>
        <dbReference type="ARBA" id="ARBA00023015"/>
    </source>
</evidence>
<dbReference type="Pfam" id="PF02311">
    <property type="entry name" value="AraC_binding"/>
    <property type="match status" value="1"/>
</dbReference>
<dbReference type="SUPFAM" id="SSF46689">
    <property type="entry name" value="Homeodomain-like"/>
    <property type="match status" value="2"/>
</dbReference>
<evidence type="ECO:0000256" key="3">
    <source>
        <dbReference type="ARBA" id="ARBA00023163"/>
    </source>
</evidence>
<keyword evidence="3" id="KW-0804">Transcription</keyword>
<evidence type="ECO:0000256" key="2">
    <source>
        <dbReference type="ARBA" id="ARBA00023125"/>
    </source>
</evidence>
<dbReference type="GO" id="GO:0003700">
    <property type="term" value="F:DNA-binding transcription factor activity"/>
    <property type="evidence" value="ECO:0007669"/>
    <property type="project" value="InterPro"/>
</dbReference>
<reference evidence="5 6" key="1">
    <citation type="submission" date="2013-01" db="EMBL/GenBank/DDBJ databases">
        <title>The Genome Sequence of Clostridium clostridioforme 90A8.</title>
        <authorList>
            <consortium name="The Broad Institute Genome Sequencing Platform"/>
            <person name="Earl A."/>
            <person name="Ward D."/>
            <person name="Feldgarden M."/>
            <person name="Gevers D."/>
            <person name="Courvalin P."/>
            <person name="Lambert T."/>
            <person name="Walker B."/>
            <person name="Young S.K."/>
            <person name="Zeng Q."/>
            <person name="Gargeya S."/>
            <person name="Fitzgerald M."/>
            <person name="Haas B."/>
            <person name="Abouelleil A."/>
            <person name="Alvarado L."/>
            <person name="Arachchi H.M."/>
            <person name="Berlin A.M."/>
            <person name="Chapman S.B."/>
            <person name="Dewar J."/>
            <person name="Goldberg J."/>
            <person name="Griggs A."/>
            <person name="Gujja S."/>
            <person name="Hansen M."/>
            <person name="Howarth C."/>
            <person name="Imamovic A."/>
            <person name="Larimer J."/>
            <person name="McCowan C."/>
            <person name="Murphy C."/>
            <person name="Neiman D."/>
            <person name="Pearson M."/>
            <person name="Priest M."/>
            <person name="Roberts A."/>
            <person name="Saif S."/>
            <person name="Shea T."/>
            <person name="Sisk P."/>
            <person name="Sykes S."/>
            <person name="Wortman J."/>
            <person name="Nusbaum C."/>
            <person name="Birren B."/>
        </authorList>
    </citation>
    <scope>NUCLEOTIDE SEQUENCE [LARGE SCALE GENOMIC DNA]</scope>
    <source>
        <strain evidence="5 6">90A8</strain>
    </source>
</reference>
<dbReference type="AlphaFoldDB" id="A0A0E2H9I6"/>
<protein>
    <recommendedName>
        <fullName evidence="4">HTH araC/xylS-type domain-containing protein</fullName>
    </recommendedName>
</protein>
<dbReference type="InterPro" id="IPR020449">
    <property type="entry name" value="Tscrpt_reg_AraC-type_HTH"/>
</dbReference>
<gene>
    <name evidence="5" type="ORF">HMPREF1090_02846</name>
</gene>
<dbReference type="PROSITE" id="PS00041">
    <property type="entry name" value="HTH_ARAC_FAMILY_1"/>
    <property type="match status" value="1"/>
</dbReference>
<dbReference type="InterPro" id="IPR018062">
    <property type="entry name" value="HTH_AraC-typ_CS"/>
</dbReference>
<keyword evidence="1" id="KW-0805">Transcription regulation</keyword>
<dbReference type="PROSITE" id="PS01124">
    <property type="entry name" value="HTH_ARAC_FAMILY_2"/>
    <property type="match status" value="1"/>
</dbReference>
<comment type="caution">
    <text evidence="5">The sequence shown here is derived from an EMBL/GenBank/DDBJ whole genome shotgun (WGS) entry which is preliminary data.</text>
</comment>
<feature type="domain" description="HTH araC/xylS-type" evidence="4">
    <location>
        <begin position="181"/>
        <end position="279"/>
    </location>
</feature>
<evidence type="ECO:0000259" key="4">
    <source>
        <dbReference type="PROSITE" id="PS01124"/>
    </source>
</evidence>
<dbReference type="Gene3D" id="1.10.10.60">
    <property type="entry name" value="Homeodomain-like"/>
    <property type="match status" value="2"/>
</dbReference>
<evidence type="ECO:0000313" key="6">
    <source>
        <dbReference type="Proteomes" id="UP000013085"/>
    </source>
</evidence>
<dbReference type="HOGENOM" id="CLU_000445_88_6_9"/>
<proteinExistence type="predicted"/>
<dbReference type="SMART" id="SM00342">
    <property type="entry name" value="HTH_ARAC"/>
    <property type="match status" value="1"/>
</dbReference>
<evidence type="ECO:0000313" key="5">
    <source>
        <dbReference type="EMBL" id="ENZ13341.1"/>
    </source>
</evidence>
<dbReference type="RefSeq" id="WP_002588195.1">
    <property type="nucleotide sequence ID" value="NZ_KB851022.1"/>
</dbReference>